<gene>
    <name evidence="1" type="ORF">BYL167_LOCUS33630</name>
</gene>
<evidence type="ECO:0000313" key="1">
    <source>
        <dbReference type="EMBL" id="CAF4448200.1"/>
    </source>
</evidence>
<sequence length="72" mass="8607">RFKNQIEQQRDQALQVLNERKKLSDKAFWKEIKFDNSENFKDFVLLIQTAQKKLSAKHITDKDLLDLSDSLR</sequence>
<comment type="caution">
    <text evidence="1">The sequence shown here is derived from an EMBL/GenBank/DDBJ whole genome shotgun (WGS) entry which is preliminary data.</text>
</comment>
<dbReference type="Proteomes" id="UP000681967">
    <property type="component" value="Unassembled WGS sequence"/>
</dbReference>
<evidence type="ECO:0000313" key="2">
    <source>
        <dbReference type="Proteomes" id="UP000681967"/>
    </source>
</evidence>
<protein>
    <submittedName>
        <fullName evidence="1">Uncharacterized protein</fullName>
    </submittedName>
</protein>
<proteinExistence type="predicted"/>
<feature type="non-terminal residue" evidence="1">
    <location>
        <position position="1"/>
    </location>
</feature>
<feature type="non-terminal residue" evidence="1">
    <location>
        <position position="72"/>
    </location>
</feature>
<dbReference type="AlphaFoldDB" id="A0A8S2WFQ5"/>
<reference evidence="1" key="1">
    <citation type="submission" date="2021-02" db="EMBL/GenBank/DDBJ databases">
        <authorList>
            <person name="Nowell W R."/>
        </authorList>
    </citation>
    <scope>NUCLEOTIDE SEQUENCE</scope>
</reference>
<name>A0A8S2WFQ5_9BILA</name>
<organism evidence="1 2">
    <name type="scientific">Rotaria magnacalcarata</name>
    <dbReference type="NCBI Taxonomy" id="392030"/>
    <lineage>
        <taxon>Eukaryota</taxon>
        <taxon>Metazoa</taxon>
        <taxon>Spiralia</taxon>
        <taxon>Gnathifera</taxon>
        <taxon>Rotifera</taxon>
        <taxon>Eurotatoria</taxon>
        <taxon>Bdelloidea</taxon>
        <taxon>Philodinida</taxon>
        <taxon>Philodinidae</taxon>
        <taxon>Rotaria</taxon>
    </lineage>
</organism>
<accession>A0A8S2WFQ5</accession>
<dbReference type="EMBL" id="CAJOBH010065951">
    <property type="protein sequence ID" value="CAF4448200.1"/>
    <property type="molecule type" value="Genomic_DNA"/>
</dbReference>